<gene>
    <name evidence="8" type="ORF">HBH26_14045</name>
</gene>
<organism evidence="8 9">
    <name type="scientific">Sphingomonas corticis</name>
    <dbReference type="NCBI Taxonomy" id="2722791"/>
    <lineage>
        <taxon>Bacteria</taxon>
        <taxon>Pseudomonadati</taxon>
        <taxon>Pseudomonadota</taxon>
        <taxon>Alphaproteobacteria</taxon>
        <taxon>Sphingomonadales</taxon>
        <taxon>Sphingomonadaceae</taxon>
        <taxon>Sphingomonas</taxon>
    </lineage>
</organism>
<dbReference type="Pfam" id="PF01551">
    <property type="entry name" value="Peptidase_M23"/>
    <property type="match status" value="1"/>
</dbReference>
<dbReference type="InterPro" id="IPR050570">
    <property type="entry name" value="Cell_wall_metabolism_enzyme"/>
</dbReference>
<sequence length="487" mass="51709">MFLREPQGLELAGAAGARSFGRALVPVVEQPWIERLRVAALQTDWVPDLGQRIGTRDWWRGLATCTALCGAAWMLSPGWRPILGYAAPAVGGAAFEETRTQGIAPLAYGATTGRRMAASALVRQLKETPERPTIELTAALSDGDTLPAALQRAGIGRGEAATVANLVSDAVRIDSLKPGTVLSLTLGRRPTKLQPRPLEKLAFRAAFDLELAVNRSGEGLTLDRRPIAIDRTPLRVRGLVGPSLYRSARAAGVPARVVEAYIKALATRIPIGSVAASDTFDLVADQRRAATGEVEVGQLQLASLDQGGKKLQLVRWGDGAGSFFDAAGRYETRGTMGMPVAGRVTSTFGMRMHPLLGFMRMHKGMDIGAPYGAPILAAVDGVVAFAGRSGGYGNFVKLAHPAGLASGYGHMSRIAVRPGQRVRRGQVIGYVGSTGISTGPHLHWEVWKNGRPVNPRSISLASVQTLSADTLRAMRAKIANLLATPAR</sequence>
<dbReference type="Gene3D" id="3.10.450.350">
    <property type="match status" value="1"/>
</dbReference>
<dbReference type="InterPro" id="IPR016047">
    <property type="entry name" value="M23ase_b-sheet_dom"/>
</dbReference>
<evidence type="ECO:0000256" key="4">
    <source>
        <dbReference type="ARBA" id="ARBA00022801"/>
    </source>
</evidence>
<keyword evidence="3" id="KW-0479">Metal-binding</keyword>
<evidence type="ECO:0000313" key="9">
    <source>
        <dbReference type="Proteomes" id="UP000732399"/>
    </source>
</evidence>
<keyword evidence="9" id="KW-1185">Reference proteome</keyword>
<dbReference type="SUPFAM" id="SSF51261">
    <property type="entry name" value="Duplicated hybrid motif"/>
    <property type="match status" value="1"/>
</dbReference>
<keyword evidence="5" id="KW-0862">Zinc</keyword>
<keyword evidence="6" id="KW-0482">Metalloprotease</keyword>
<accession>A0ABX1CTV1</accession>
<keyword evidence="4" id="KW-0378">Hydrolase</keyword>
<evidence type="ECO:0000313" key="8">
    <source>
        <dbReference type="EMBL" id="NJR79705.1"/>
    </source>
</evidence>
<dbReference type="RefSeq" id="WP_168135257.1">
    <property type="nucleotide sequence ID" value="NZ_JAAVJH010000009.1"/>
</dbReference>
<dbReference type="EMBL" id="JAAVJH010000009">
    <property type="protein sequence ID" value="NJR79705.1"/>
    <property type="molecule type" value="Genomic_DNA"/>
</dbReference>
<proteinExistence type="predicted"/>
<evidence type="ECO:0000256" key="3">
    <source>
        <dbReference type="ARBA" id="ARBA00022723"/>
    </source>
</evidence>
<dbReference type="Gene3D" id="2.70.70.10">
    <property type="entry name" value="Glucose Permease (Domain IIA)"/>
    <property type="match status" value="1"/>
</dbReference>
<dbReference type="PANTHER" id="PTHR21666">
    <property type="entry name" value="PEPTIDASE-RELATED"/>
    <property type="match status" value="1"/>
</dbReference>
<evidence type="ECO:0000256" key="6">
    <source>
        <dbReference type="ARBA" id="ARBA00023049"/>
    </source>
</evidence>
<feature type="domain" description="M23ase beta-sheet core" evidence="7">
    <location>
        <begin position="360"/>
        <end position="455"/>
    </location>
</feature>
<protein>
    <submittedName>
        <fullName evidence="8">M23 family metallopeptidase</fullName>
    </submittedName>
</protein>
<evidence type="ECO:0000256" key="1">
    <source>
        <dbReference type="ARBA" id="ARBA00001947"/>
    </source>
</evidence>
<evidence type="ECO:0000256" key="5">
    <source>
        <dbReference type="ARBA" id="ARBA00022833"/>
    </source>
</evidence>
<evidence type="ECO:0000259" key="7">
    <source>
        <dbReference type="Pfam" id="PF01551"/>
    </source>
</evidence>
<name>A0ABX1CTV1_9SPHN</name>
<dbReference type="InterPro" id="IPR011055">
    <property type="entry name" value="Dup_hybrid_motif"/>
</dbReference>
<dbReference type="CDD" id="cd12797">
    <property type="entry name" value="M23_peptidase"/>
    <property type="match status" value="1"/>
</dbReference>
<reference evidence="8 9" key="1">
    <citation type="submission" date="2020-03" db="EMBL/GenBank/DDBJ databases">
        <authorList>
            <person name="Wang L."/>
            <person name="He N."/>
            <person name="Li Y."/>
            <person name="Fang Y."/>
            <person name="Zhang F."/>
        </authorList>
    </citation>
    <scope>NUCLEOTIDE SEQUENCE [LARGE SCALE GENOMIC DNA]</scope>
    <source>
        <strain evidence="8 9">36D10-4-7</strain>
    </source>
</reference>
<keyword evidence="2" id="KW-0645">Protease</keyword>
<comment type="cofactor">
    <cofactor evidence="1">
        <name>Zn(2+)</name>
        <dbReference type="ChEBI" id="CHEBI:29105"/>
    </cofactor>
</comment>
<dbReference type="PANTHER" id="PTHR21666:SF288">
    <property type="entry name" value="CELL DIVISION PROTEIN YTFB"/>
    <property type="match status" value="1"/>
</dbReference>
<dbReference type="Proteomes" id="UP000732399">
    <property type="component" value="Unassembled WGS sequence"/>
</dbReference>
<evidence type="ECO:0000256" key="2">
    <source>
        <dbReference type="ARBA" id="ARBA00022670"/>
    </source>
</evidence>
<comment type="caution">
    <text evidence="8">The sequence shown here is derived from an EMBL/GenBank/DDBJ whole genome shotgun (WGS) entry which is preliminary data.</text>
</comment>